<dbReference type="InterPro" id="IPR012340">
    <property type="entry name" value="NA-bd_OB-fold"/>
</dbReference>
<feature type="domain" description="OB" evidence="11">
    <location>
        <begin position="184"/>
        <end position="265"/>
    </location>
</feature>
<comment type="subunit">
    <text evidence="9">Component of the heterotrimeric canonical replication protein A complex (RPA).</text>
</comment>
<feature type="domain" description="Replication factor-A protein 1 N-terminal" evidence="12">
    <location>
        <begin position="6"/>
        <end position="105"/>
    </location>
</feature>
<evidence type="ECO:0000259" key="14">
    <source>
        <dbReference type="Pfam" id="PF16900"/>
    </source>
</evidence>
<keyword evidence="4 9" id="KW-0479">Metal-binding</keyword>
<evidence type="ECO:0000259" key="13">
    <source>
        <dbReference type="Pfam" id="PF08646"/>
    </source>
</evidence>
<dbReference type="Pfam" id="PF01336">
    <property type="entry name" value="tRNA_anti-codon"/>
    <property type="match status" value="1"/>
</dbReference>
<dbReference type="InterPro" id="IPR047192">
    <property type="entry name" value="Euk_RPA1_DBD_C"/>
</dbReference>
<evidence type="ECO:0000259" key="11">
    <source>
        <dbReference type="Pfam" id="PF01336"/>
    </source>
</evidence>
<dbReference type="PANTHER" id="PTHR47165:SF4">
    <property type="entry name" value="OS03G0429900 PROTEIN"/>
    <property type="match status" value="1"/>
</dbReference>
<evidence type="ECO:0000256" key="8">
    <source>
        <dbReference type="ARBA" id="ARBA00023242"/>
    </source>
</evidence>
<dbReference type="Pfam" id="PF08646">
    <property type="entry name" value="Rep_fac-A_C"/>
    <property type="match status" value="1"/>
</dbReference>
<evidence type="ECO:0000259" key="12">
    <source>
        <dbReference type="Pfam" id="PF04057"/>
    </source>
</evidence>
<feature type="domain" description="Replication protein A OB" evidence="14">
    <location>
        <begin position="293"/>
        <end position="390"/>
    </location>
</feature>
<dbReference type="NCBIfam" id="TIGR00617">
    <property type="entry name" value="rpa1"/>
    <property type="match status" value="1"/>
</dbReference>
<accession>A0A6G1GUM6</accession>
<dbReference type="SUPFAM" id="SSF50249">
    <property type="entry name" value="Nucleic acid-binding proteins"/>
    <property type="match status" value="4"/>
</dbReference>
<evidence type="ECO:0000256" key="3">
    <source>
        <dbReference type="ARBA" id="ARBA00022705"/>
    </source>
</evidence>
<dbReference type="InterPro" id="IPR013955">
    <property type="entry name" value="Rep_factor-A_C"/>
</dbReference>
<dbReference type="GO" id="GO:0006260">
    <property type="term" value="P:DNA replication"/>
    <property type="evidence" value="ECO:0007669"/>
    <property type="project" value="UniProtKB-KW"/>
</dbReference>
<dbReference type="FunFam" id="2.40.50.140:FF:000117">
    <property type="entry name" value="Replication protein A subunit"/>
    <property type="match status" value="1"/>
</dbReference>
<dbReference type="GO" id="GO:0008270">
    <property type="term" value="F:zinc ion binding"/>
    <property type="evidence" value="ECO:0007669"/>
    <property type="project" value="UniProtKB-KW"/>
</dbReference>
<evidence type="ECO:0000256" key="7">
    <source>
        <dbReference type="ARBA" id="ARBA00023125"/>
    </source>
</evidence>
<evidence type="ECO:0000256" key="6">
    <source>
        <dbReference type="ARBA" id="ARBA00022833"/>
    </source>
</evidence>
<dbReference type="InterPro" id="IPR007199">
    <property type="entry name" value="Rep_factor-A_N"/>
</dbReference>
<dbReference type="Pfam" id="PF04057">
    <property type="entry name" value="Rep-A_N"/>
    <property type="match status" value="1"/>
</dbReference>
<proteinExistence type="inferred from homology"/>
<keyword evidence="6 9" id="KW-0862">Zinc</keyword>
<keyword evidence="3 9" id="KW-0235">DNA replication</keyword>
<protein>
    <recommendedName>
        <fullName evidence="9">Replication protein A subunit</fullName>
    </recommendedName>
</protein>
<evidence type="ECO:0000313" key="16">
    <source>
        <dbReference type="Proteomes" id="UP000800041"/>
    </source>
</evidence>
<comment type="similarity">
    <text evidence="2 9">Belongs to the replication factor A protein 1 family.</text>
</comment>
<feature type="region of interest" description="Disordered" evidence="10">
    <location>
        <begin position="122"/>
        <end position="160"/>
    </location>
</feature>
<dbReference type="GO" id="GO:0006281">
    <property type="term" value="P:DNA repair"/>
    <property type="evidence" value="ECO:0007669"/>
    <property type="project" value="InterPro"/>
</dbReference>
<evidence type="ECO:0000256" key="5">
    <source>
        <dbReference type="ARBA" id="ARBA00022771"/>
    </source>
</evidence>
<dbReference type="InterPro" id="IPR004365">
    <property type="entry name" value="NA-bd_OB_tRNA"/>
</dbReference>
<reference evidence="15" key="1">
    <citation type="journal article" date="2020" name="Stud. Mycol.">
        <title>101 Dothideomycetes genomes: a test case for predicting lifestyles and emergence of pathogens.</title>
        <authorList>
            <person name="Haridas S."/>
            <person name="Albert R."/>
            <person name="Binder M."/>
            <person name="Bloem J."/>
            <person name="Labutti K."/>
            <person name="Salamov A."/>
            <person name="Andreopoulos B."/>
            <person name="Baker S."/>
            <person name="Barry K."/>
            <person name="Bills G."/>
            <person name="Bluhm B."/>
            <person name="Cannon C."/>
            <person name="Castanera R."/>
            <person name="Culley D."/>
            <person name="Daum C."/>
            <person name="Ezra D."/>
            <person name="Gonzalez J."/>
            <person name="Henrissat B."/>
            <person name="Kuo A."/>
            <person name="Liang C."/>
            <person name="Lipzen A."/>
            <person name="Lutzoni F."/>
            <person name="Magnuson J."/>
            <person name="Mondo S."/>
            <person name="Nolan M."/>
            <person name="Ohm R."/>
            <person name="Pangilinan J."/>
            <person name="Park H.-J."/>
            <person name="Ramirez L."/>
            <person name="Alfaro M."/>
            <person name="Sun H."/>
            <person name="Tritt A."/>
            <person name="Yoshinaga Y."/>
            <person name="Zwiers L.-H."/>
            <person name="Turgeon B."/>
            <person name="Goodwin S."/>
            <person name="Spatafora J."/>
            <person name="Crous P."/>
            <person name="Grigoriev I."/>
        </authorList>
    </citation>
    <scope>NUCLEOTIDE SEQUENCE</scope>
    <source>
        <strain evidence="15">CBS 113979</strain>
    </source>
</reference>
<gene>
    <name evidence="15" type="ORF">K402DRAFT_395821</name>
</gene>
<dbReference type="GO" id="GO:0006310">
    <property type="term" value="P:DNA recombination"/>
    <property type="evidence" value="ECO:0007669"/>
    <property type="project" value="InterPro"/>
</dbReference>
<dbReference type="EMBL" id="ML977168">
    <property type="protein sequence ID" value="KAF1984480.1"/>
    <property type="molecule type" value="Genomic_DNA"/>
</dbReference>
<dbReference type="CDD" id="cd04476">
    <property type="entry name" value="RPA1_DBD_C"/>
    <property type="match status" value="1"/>
</dbReference>
<dbReference type="Gene3D" id="2.40.50.140">
    <property type="entry name" value="Nucleic acid-binding proteins"/>
    <property type="match status" value="5"/>
</dbReference>
<dbReference type="FunFam" id="2.40.50.140:FF:000041">
    <property type="entry name" value="Replication protein A subunit"/>
    <property type="match status" value="1"/>
</dbReference>
<comment type="function">
    <text evidence="9">As part of the replication protein A (RPA/RP-A), a single-stranded DNA-binding heterotrimeric complex, may play an essential role in DNA replication, recombination and repair. Binds and stabilizes single-stranded DNA intermediates, preventing complementary DNA reannealing and recruiting different proteins involved in DNA metabolism.</text>
</comment>
<keyword evidence="7 9" id="KW-0238">DNA-binding</keyword>
<dbReference type="Proteomes" id="UP000800041">
    <property type="component" value="Unassembled WGS sequence"/>
</dbReference>
<dbReference type="GO" id="GO:0005634">
    <property type="term" value="C:nucleus"/>
    <property type="evidence" value="ECO:0007669"/>
    <property type="project" value="UniProtKB-SubCell"/>
</dbReference>
<keyword evidence="5 9" id="KW-0863">Zinc-finger</keyword>
<organism evidence="15 16">
    <name type="scientific">Aulographum hederae CBS 113979</name>
    <dbReference type="NCBI Taxonomy" id="1176131"/>
    <lineage>
        <taxon>Eukaryota</taxon>
        <taxon>Fungi</taxon>
        <taxon>Dikarya</taxon>
        <taxon>Ascomycota</taxon>
        <taxon>Pezizomycotina</taxon>
        <taxon>Dothideomycetes</taxon>
        <taxon>Pleosporomycetidae</taxon>
        <taxon>Aulographales</taxon>
        <taxon>Aulographaceae</taxon>
    </lineage>
</organism>
<feature type="compositionally biased region" description="Polar residues" evidence="10">
    <location>
        <begin position="144"/>
        <end position="160"/>
    </location>
</feature>
<evidence type="ECO:0000313" key="15">
    <source>
        <dbReference type="EMBL" id="KAF1984480.1"/>
    </source>
</evidence>
<keyword evidence="16" id="KW-1185">Reference proteome</keyword>
<evidence type="ECO:0000256" key="1">
    <source>
        <dbReference type="ARBA" id="ARBA00004123"/>
    </source>
</evidence>
<dbReference type="GO" id="GO:0003677">
    <property type="term" value="F:DNA binding"/>
    <property type="evidence" value="ECO:0007669"/>
    <property type="project" value="UniProtKB-KW"/>
</dbReference>
<dbReference type="InterPro" id="IPR004591">
    <property type="entry name" value="Rfa1"/>
</dbReference>
<comment type="subcellular location">
    <subcellularLocation>
        <location evidence="1 9">Nucleus</location>
    </subcellularLocation>
</comment>
<dbReference type="AlphaFoldDB" id="A0A6G1GUM6"/>
<dbReference type="CDD" id="cd04477">
    <property type="entry name" value="RPA1N"/>
    <property type="match status" value="1"/>
</dbReference>
<dbReference type="InterPro" id="IPR031657">
    <property type="entry name" value="REPA_OB_2"/>
</dbReference>
<dbReference type="PANTHER" id="PTHR47165">
    <property type="entry name" value="OS03G0429900 PROTEIN"/>
    <property type="match status" value="1"/>
</dbReference>
<sequence length="585" mass="65079">MAASVLTQGCLKALFTESTAEDVGDIVVQCLQIKAMESKGAADERFRIVLSDSQNFIQSMLATASNRYVHDGLLKKGAVVRITHYKPNIVKDKRILILIEMDILSQYGEPEKIGEPVALETIKEGDVKPQPQGISGNDFYGNKPPQQHAQASRSAANGNVGAINSSTHGTLYPIEGISPYANKWTIRARVTNKGEIKTWRKETGEGKLFSCNLLDESGEIRLTGFNEQCDQWYEFLQEGSVYYISSPCKVQMAKKPYNTLNHDYEMTMERDTTIEKAEDQSSVPQVSYNFTPIGDLASVEKDTTIDTIGVLKDISEVNEIVSKTTQKPFQKRELTLVDSTLHSVRLTIWGNTASAFSADLESVIAFKGVKVSDFGGRSLSLLSSGSMTKNVEGSMTVRKDDTKTIEEIINEGLGTSIEKADYFTLKGTVVYLKKDPVAYPACQEEGCNKKVVEEQEGQWRCERHEKFFPKPNYRYVMTVSVVDHTGSVYLSLFDDSARTVMGMDANSFIELKDNDPDAADKVFLDATCKTWMFRCKAKTDVWEGVQRLKYSASAALPMNFAAEATKLTALIRSFNIDDGESLFVR</sequence>
<dbReference type="CDD" id="cd04475">
    <property type="entry name" value="RPA1_DBD_B"/>
    <property type="match status" value="1"/>
</dbReference>
<keyword evidence="8 9" id="KW-0539">Nucleus</keyword>
<evidence type="ECO:0000256" key="4">
    <source>
        <dbReference type="ARBA" id="ARBA00022723"/>
    </source>
</evidence>
<dbReference type="FunFam" id="2.40.50.140:FF:000090">
    <property type="entry name" value="Replication protein A subunit"/>
    <property type="match status" value="1"/>
</dbReference>
<feature type="domain" description="Replication factor A C-terminal" evidence="13">
    <location>
        <begin position="422"/>
        <end position="567"/>
    </location>
</feature>
<evidence type="ECO:0000256" key="2">
    <source>
        <dbReference type="ARBA" id="ARBA00005690"/>
    </source>
</evidence>
<name>A0A6G1GUM6_9PEZI</name>
<evidence type="ECO:0000256" key="9">
    <source>
        <dbReference type="RuleBase" id="RU364130"/>
    </source>
</evidence>
<dbReference type="OrthoDB" id="1751331at2759"/>
<evidence type="ECO:0000256" key="10">
    <source>
        <dbReference type="SAM" id="MobiDB-lite"/>
    </source>
</evidence>
<dbReference type="Pfam" id="PF16900">
    <property type="entry name" value="REPA_OB_2"/>
    <property type="match status" value="1"/>
</dbReference>
<dbReference type="CDD" id="cd04474">
    <property type="entry name" value="RPA1_DBD_A"/>
    <property type="match status" value="1"/>
</dbReference>